<evidence type="ECO:0000256" key="7">
    <source>
        <dbReference type="ARBA" id="ARBA00022927"/>
    </source>
</evidence>
<evidence type="ECO:0000256" key="6">
    <source>
        <dbReference type="ARBA" id="ARBA00022753"/>
    </source>
</evidence>
<keyword evidence="8" id="KW-0472">Membrane</keyword>
<dbReference type="InterPro" id="IPR039431">
    <property type="entry name" value="Vta1/CALS_N"/>
</dbReference>
<keyword evidence="13" id="KW-1185">Reference proteome</keyword>
<dbReference type="InterPro" id="IPR041212">
    <property type="entry name" value="Vta1_C"/>
</dbReference>
<evidence type="ECO:0000259" key="11">
    <source>
        <dbReference type="Pfam" id="PF18097"/>
    </source>
</evidence>
<gene>
    <name evidence="12" type="ORF">KASA_0N00616G</name>
</gene>
<dbReference type="AlphaFoldDB" id="A0A1X7R3B9"/>
<evidence type="ECO:0000259" key="10">
    <source>
        <dbReference type="Pfam" id="PF04652"/>
    </source>
</evidence>
<feature type="domain" description="Vta1 C-terminal" evidence="11">
    <location>
        <begin position="298"/>
        <end position="334"/>
    </location>
</feature>
<comment type="subcellular location">
    <subcellularLocation>
        <location evidence="2">Cytoplasm</location>
    </subcellularLocation>
    <subcellularLocation>
        <location evidence="1">Endosome membrane</location>
        <topology evidence="1">Peripheral membrane protein</topology>
    </subcellularLocation>
</comment>
<evidence type="ECO:0000256" key="2">
    <source>
        <dbReference type="ARBA" id="ARBA00004496"/>
    </source>
</evidence>
<evidence type="ECO:0000256" key="5">
    <source>
        <dbReference type="ARBA" id="ARBA00022490"/>
    </source>
</evidence>
<evidence type="ECO:0000313" key="12">
    <source>
        <dbReference type="EMBL" id="SMN20135.1"/>
    </source>
</evidence>
<dbReference type="GO" id="GO:0010008">
    <property type="term" value="C:endosome membrane"/>
    <property type="evidence" value="ECO:0007669"/>
    <property type="project" value="UniProtKB-SubCell"/>
</dbReference>
<keyword evidence="6" id="KW-0967">Endosome</keyword>
<dbReference type="InterPro" id="IPR023175">
    <property type="entry name" value="Vta1/CALS_N_sf"/>
</dbReference>
<dbReference type="Proteomes" id="UP000196158">
    <property type="component" value="Unassembled WGS sequence"/>
</dbReference>
<feature type="compositionally biased region" description="Basic and acidic residues" evidence="9">
    <location>
        <begin position="200"/>
        <end position="216"/>
    </location>
</feature>
<dbReference type="Pfam" id="PF04652">
    <property type="entry name" value="Vta1"/>
    <property type="match status" value="1"/>
</dbReference>
<evidence type="ECO:0000256" key="3">
    <source>
        <dbReference type="ARBA" id="ARBA00007895"/>
    </source>
</evidence>
<dbReference type="GO" id="GO:0032511">
    <property type="term" value="P:late endosome to vacuole transport via multivesicular body sorting pathway"/>
    <property type="evidence" value="ECO:0007669"/>
    <property type="project" value="InterPro"/>
</dbReference>
<reference evidence="12 13" key="1">
    <citation type="submission" date="2017-04" db="EMBL/GenBank/DDBJ databases">
        <authorList>
            <person name="Afonso C.L."/>
            <person name="Miller P.J."/>
            <person name="Scott M.A."/>
            <person name="Spackman E."/>
            <person name="Goraichik I."/>
            <person name="Dimitrov K.M."/>
            <person name="Suarez D.L."/>
            <person name="Swayne D.E."/>
        </authorList>
    </citation>
    <scope>NUCLEOTIDE SEQUENCE [LARGE SCALE GENOMIC DNA]</scope>
</reference>
<evidence type="ECO:0000313" key="13">
    <source>
        <dbReference type="Proteomes" id="UP000196158"/>
    </source>
</evidence>
<dbReference type="OrthoDB" id="391137at2759"/>
<dbReference type="GO" id="GO:0005771">
    <property type="term" value="C:multivesicular body"/>
    <property type="evidence" value="ECO:0007669"/>
    <property type="project" value="TreeGrafter"/>
</dbReference>
<evidence type="ECO:0000256" key="4">
    <source>
        <dbReference type="ARBA" id="ARBA00022448"/>
    </source>
</evidence>
<dbReference type="EMBL" id="FXLY01000005">
    <property type="protein sequence ID" value="SMN20135.1"/>
    <property type="molecule type" value="Genomic_DNA"/>
</dbReference>
<name>A0A1X7R3B9_9SACH</name>
<dbReference type="PANTHER" id="PTHR46009">
    <property type="entry name" value="VACUOLAR PROTEIN SORTING-ASSOCIATED PROTEIN VTA1 HOMOLOG"/>
    <property type="match status" value="1"/>
</dbReference>
<feature type="region of interest" description="Disordered" evidence="9">
    <location>
        <begin position="169"/>
        <end position="224"/>
    </location>
</feature>
<keyword evidence="4" id="KW-0813">Transport</keyword>
<organism evidence="12 13">
    <name type="scientific">Maudiozyma saulgeensis</name>
    <dbReference type="NCBI Taxonomy" id="1789683"/>
    <lineage>
        <taxon>Eukaryota</taxon>
        <taxon>Fungi</taxon>
        <taxon>Dikarya</taxon>
        <taxon>Ascomycota</taxon>
        <taxon>Saccharomycotina</taxon>
        <taxon>Saccharomycetes</taxon>
        <taxon>Saccharomycetales</taxon>
        <taxon>Saccharomycetaceae</taxon>
        <taxon>Maudiozyma</taxon>
    </lineage>
</organism>
<dbReference type="STRING" id="1789683.A0A1X7R3B9"/>
<feature type="region of interest" description="Disordered" evidence="9">
    <location>
        <begin position="257"/>
        <end position="280"/>
    </location>
</feature>
<keyword evidence="7" id="KW-0653">Protein transport</keyword>
<feature type="compositionally biased region" description="Acidic residues" evidence="9">
    <location>
        <begin position="188"/>
        <end position="199"/>
    </location>
</feature>
<protein>
    <submittedName>
        <fullName evidence="12">Similar to Saccharomyces cerevisiae YLR181C VTA1 Multivesicular body (MVB) protein involved in endosomal protein sorting</fullName>
    </submittedName>
</protein>
<sequence length="337" mass="39128">MDFNNRLKREIKRAEEFDTAGLGIISYYLRLYVVEVLLKREDRTAEQTHLASDILDRIESFKQSINELSDDSREKETLFTLVNDDMRAKTYVTNFTMSLYNQQLVRVQKGPWDRDLVGALWCCIDLFNCIIHLWSNDDESRQAITKRIKFCKIYISKIVKGDIGSQDTIVSDENDKEENNIQLHRGGEEEEEEEEEEESKEPTKDLNVTPEDKFVNDNEDSSSIKVDTNEINYSLDTPEQEDTTNVPVDDFASLSLNEQPEPTFVDSDSEIEQNRDEDEERKIKHTTQELNGMMDRSEKIEQAQKYAKYAISALNYEDIGTAKDELTKAMKLLETLL</sequence>
<dbReference type="PANTHER" id="PTHR46009:SF1">
    <property type="entry name" value="VACUOLAR PROTEIN SORTING-ASSOCIATED PROTEIN VTA1 HOMOLOG"/>
    <property type="match status" value="1"/>
</dbReference>
<evidence type="ECO:0000256" key="8">
    <source>
        <dbReference type="ARBA" id="ARBA00023136"/>
    </source>
</evidence>
<dbReference type="GO" id="GO:0015031">
    <property type="term" value="P:protein transport"/>
    <property type="evidence" value="ECO:0007669"/>
    <property type="project" value="UniProtKB-KW"/>
</dbReference>
<dbReference type="Gene3D" id="1.20.5.420">
    <property type="entry name" value="Immunoglobulin FC, subunit C"/>
    <property type="match status" value="1"/>
</dbReference>
<evidence type="ECO:0000256" key="9">
    <source>
        <dbReference type="SAM" id="MobiDB-lite"/>
    </source>
</evidence>
<feature type="domain" description="Vta1/callose synthase N-terminal" evidence="10">
    <location>
        <begin position="7"/>
        <end position="161"/>
    </location>
</feature>
<comment type="similarity">
    <text evidence="3">Belongs to the VTA1 family.</text>
</comment>
<evidence type="ECO:0000256" key="1">
    <source>
        <dbReference type="ARBA" id="ARBA00004481"/>
    </source>
</evidence>
<keyword evidence="5" id="KW-0963">Cytoplasm</keyword>
<accession>A0A1X7R3B9</accession>
<dbReference type="InterPro" id="IPR044538">
    <property type="entry name" value="Vta1-like"/>
</dbReference>
<dbReference type="Gene3D" id="1.25.40.270">
    <property type="entry name" value="Vacuolar protein sorting-associated protein vta1"/>
    <property type="match status" value="1"/>
</dbReference>
<dbReference type="Pfam" id="PF18097">
    <property type="entry name" value="Vta1_C"/>
    <property type="match status" value="1"/>
</dbReference>
<proteinExistence type="inferred from homology"/>
<feature type="compositionally biased region" description="Acidic residues" evidence="9">
    <location>
        <begin position="267"/>
        <end position="279"/>
    </location>
</feature>